<keyword evidence="4" id="KW-1185">Reference proteome</keyword>
<accession>A0A0R0JI36</accession>
<name>A0A0R0JI36_SOYBN</name>
<dbReference type="Pfam" id="PF13966">
    <property type="entry name" value="zf-RVT"/>
    <property type="match status" value="1"/>
</dbReference>
<reference evidence="2 3" key="1">
    <citation type="journal article" date="2010" name="Nature">
        <title>Genome sequence of the palaeopolyploid soybean.</title>
        <authorList>
            <person name="Schmutz J."/>
            <person name="Cannon S.B."/>
            <person name="Schlueter J."/>
            <person name="Ma J."/>
            <person name="Mitros T."/>
            <person name="Nelson W."/>
            <person name="Hyten D.L."/>
            <person name="Song Q."/>
            <person name="Thelen J.J."/>
            <person name="Cheng J."/>
            <person name="Xu D."/>
            <person name="Hellsten U."/>
            <person name="May G.D."/>
            <person name="Yu Y."/>
            <person name="Sakurai T."/>
            <person name="Umezawa T."/>
            <person name="Bhattacharyya M.K."/>
            <person name="Sandhu D."/>
            <person name="Valliyodan B."/>
            <person name="Lindquist E."/>
            <person name="Peto M."/>
            <person name="Grant D."/>
            <person name="Shu S."/>
            <person name="Goodstein D."/>
            <person name="Barry K."/>
            <person name="Futrell-Griggs M."/>
            <person name="Abernathy B."/>
            <person name="Du J."/>
            <person name="Tian Z."/>
            <person name="Zhu L."/>
            <person name="Gill N."/>
            <person name="Joshi T."/>
            <person name="Libault M."/>
            <person name="Sethuraman A."/>
            <person name="Zhang X.-C."/>
            <person name="Shinozaki K."/>
            <person name="Nguyen H.T."/>
            <person name="Wing R.A."/>
            <person name="Cregan P."/>
            <person name="Specht J."/>
            <person name="Grimwood J."/>
            <person name="Rokhsar D."/>
            <person name="Stacey G."/>
            <person name="Shoemaker R.C."/>
            <person name="Jackson S.A."/>
        </authorList>
    </citation>
    <scope>NUCLEOTIDE SEQUENCE</scope>
    <source>
        <strain evidence="3">cv. Williams 82</strain>
        <tissue evidence="2">Callus</tissue>
    </source>
</reference>
<protein>
    <recommendedName>
        <fullName evidence="1">Reverse transcriptase zinc-binding domain-containing protein</fullName>
    </recommendedName>
</protein>
<dbReference type="OMA" id="CIRNDAG"/>
<dbReference type="PaxDb" id="3847-GLYMA06G17435.1"/>
<dbReference type="EMBL" id="CM000839">
    <property type="protein sequence ID" value="KRH54124.1"/>
    <property type="molecule type" value="Genomic_DNA"/>
</dbReference>
<dbReference type="AlphaFoldDB" id="A0A0R0JI36"/>
<proteinExistence type="predicted"/>
<evidence type="ECO:0000313" key="3">
    <source>
        <dbReference type="EnsemblPlants" id="KRH54124"/>
    </source>
</evidence>
<evidence type="ECO:0000259" key="1">
    <source>
        <dbReference type="Pfam" id="PF13966"/>
    </source>
</evidence>
<sequence>MWRMCRGCIPTRATLNFRGVQCPIVCSLCEVEIETIIHVFFTCTKNKDCWLKLDISHCLEVVLLQTESSKKFFFTLFSKLQEERKDKMLFYYGAYGGGGGGMTRSRKKGFPKFMVKRGEEFHQIKCNVDSSFHMIHNITRIGLCVSDDQGRLVLAMTSWRQPYMNVQEVAMNFNNVLFELDCKMIVDKINIVCEDLIELKNIIVKCRKILVTHSSYEI</sequence>
<feature type="domain" description="Reverse transcriptase zinc-binding" evidence="1">
    <location>
        <begin position="1"/>
        <end position="50"/>
    </location>
</feature>
<dbReference type="STRING" id="3847.A0A0R0JI36"/>
<dbReference type="InterPro" id="IPR026960">
    <property type="entry name" value="RVT-Znf"/>
</dbReference>
<organism evidence="2">
    <name type="scientific">Glycine max</name>
    <name type="common">Soybean</name>
    <name type="synonym">Glycine hispida</name>
    <dbReference type="NCBI Taxonomy" id="3847"/>
    <lineage>
        <taxon>Eukaryota</taxon>
        <taxon>Viridiplantae</taxon>
        <taxon>Streptophyta</taxon>
        <taxon>Embryophyta</taxon>
        <taxon>Tracheophyta</taxon>
        <taxon>Spermatophyta</taxon>
        <taxon>Magnoliopsida</taxon>
        <taxon>eudicotyledons</taxon>
        <taxon>Gunneridae</taxon>
        <taxon>Pentapetalae</taxon>
        <taxon>rosids</taxon>
        <taxon>fabids</taxon>
        <taxon>Fabales</taxon>
        <taxon>Fabaceae</taxon>
        <taxon>Papilionoideae</taxon>
        <taxon>50 kb inversion clade</taxon>
        <taxon>NPAAA clade</taxon>
        <taxon>indigoferoid/millettioid clade</taxon>
        <taxon>Phaseoleae</taxon>
        <taxon>Glycine</taxon>
        <taxon>Glycine subgen. Soja</taxon>
    </lineage>
</organism>
<evidence type="ECO:0000313" key="4">
    <source>
        <dbReference type="Proteomes" id="UP000008827"/>
    </source>
</evidence>
<evidence type="ECO:0000313" key="2">
    <source>
        <dbReference type="EMBL" id="KRH54124.1"/>
    </source>
</evidence>
<reference evidence="2" key="3">
    <citation type="submission" date="2018-07" db="EMBL/GenBank/DDBJ databases">
        <title>WGS assembly of Glycine max.</title>
        <authorList>
            <person name="Schmutz J."/>
            <person name="Cannon S."/>
            <person name="Schlueter J."/>
            <person name="Ma J."/>
            <person name="Mitros T."/>
            <person name="Nelson W."/>
            <person name="Hyten D."/>
            <person name="Song Q."/>
            <person name="Thelen J."/>
            <person name="Cheng J."/>
            <person name="Xu D."/>
            <person name="Hellsten U."/>
            <person name="May G."/>
            <person name="Yu Y."/>
            <person name="Sakurai T."/>
            <person name="Umezawa T."/>
            <person name="Bhattacharyya M."/>
            <person name="Sandhu D."/>
            <person name="Valliyodan B."/>
            <person name="Lindquist E."/>
            <person name="Peto M."/>
            <person name="Grant D."/>
            <person name="Shu S."/>
            <person name="Goodstein D."/>
            <person name="Barry K."/>
            <person name="Futrell-Griggs M."/>
            <person name="Abernathy B."/>
            <person name="Du J."/>
            <person name="Tian Z."/>
            <person name="Zhu L."/>
            <person name="Gill N."/>
            <person name="Joshi T."/>
            <person name="Libault M."/>
            <person name="Sethuraman A."/>
            <person name="Zhang X."/>
            <person name="Shinozaki K."/>
            <person name="Nguyen H."/>
            <person name="Wing R."/>
            <person name="Cregan P."/>
            <person name="Specht J."/>
            <person name="Grimwood J."/>
            <person name="Rokhsar D."/>
            <person name="Stacey G."/>
            <person name="Shoemaker R."/>
            <person name="Jackson S."/>
        </authorList>
    </citation>
    <scope>NUCLEOTIDE SEQUENCE</scope>
    <source>
        <tissue evidence="2">Callus</tissue>
    </source>
</reference>
<dbReference type="InParanoid" id="A0A0R0JI36"/>
<dbReference type="EnsemblPlants" id="KRH54124">
    <property type="protein sequence ID" value="KRH54124"/>
    <property type="gene ID" value="GLYMA_06G165900"/>
</dbReference>
<dbReference type="Gramene" id="KRH54124">
    <property type="protein sequence ID" value="KRH54124"/>
    <property type="gene ID" value="GLYMA_06G165900"/>
</dbReference>
<dbReference type="Proteomes" id="UP000008827">
    <property type="component" value="Chromosome 6"/>
</dbReference>
<reference evidence="3" key="2">
    <citation type="submission" date="2018-02" db="UniProtKB">
        <authorList>
            <consortium name="EnsemblPlants"/>
        </authorList>
    </citation>
    <scope>IDENTIFICATION</scope>
    <source>
        <strain evidence="3">Williams 82</strain>
    </source>
</reference>
<gene>
    <name evidence="2" type="ORF">GLYMA_06G165900</name>
</gene>